<evidence type="ECO:0000259" key="1">
    <source>
        <dbReference type="Pfam" id="PF00989"/>
    </source>
</evidence>
<dbReference type="InterPro" id="IPR035965">
    <property type="entry name" value="PAS-like_dom_sf"/>
</dbReference>
<dbReference type="Pfam" id="PF00989">
    <property type="entry name" value="PAS"/>
    <property type="match status" value="1"/>
</dbReference>
<reference evidence="2 3" key="1">
    <citation type="submission" date="2016-05" db="EMBL/GenBank/DDBJ databases">
        <title>Genomic Taxonomy of the Vibrionaceae.</title>
        <authorList>
            <person name="Gomez-Gil B."/>
            <person name="Enciso-Ibarra J."/>
        </authorList>
    </citation>
    <scope>NUCLEOTIDE SEQUENCE [LARGE SCALE GENOMIC DNA]</scope>
    <source>
        <strain evidence="2 3">CAIM 1920</strain>
    </source>
</reference>
<dbReference type="SUPFAM" id="SSF55785">
    <property type="entry name" value="PYP-like sensor domain (PAS domain)"/>
    <property type="match status" value="1"/>
</dbReference>
<dbReference type="InterPro" id="IPR013767">
    <property type="entry name" value="PAS_fold"/>
</dbReference>
<gene>
    <name evidence="2" type="ORF">A8L45_13595</name>
</gene>
<proteinExistence type="predicted"/>
<dbReference type="GO" id="GO:0006355">
    <property type="term" value="P:regulation of DNA-templated transcription"/>
    <property type="evidence" value="ECO:0007669"/>
    <property type="project" value="InterPro"/>
</dbReference>
<name>A0A1C3EG88_9GAMM</name>
<dbReference type="RefSeq" id="WP_068903174.1">
    <property type="nucleotide sequence ID" value="NZ_JBHUIF010000016.1"/>
</dbReference>
<accession>A0A1C3EG88</accession>
<keyword evidence="3" id="KW-1185">Reference proteome</keyword>
<dbReference type="AlphaFoldDB" id="A0A1C3EG88"/>
<dbReference type="STRING" id="1080227.A8L45_13595"/>
<evidence type="ECO:0000313" key="3">
    <source>
        <dbReference type="Proteomes" id="UP000094936"/>
    </source>
</evidence>
<evidence type="ECO:0000313" key="2">
    <source>
        <dbReference type="EMBL" id="ODA32224.1"/>
    </source>
</evidence>
<comment type="caution">
    <text evidence="2">The sequence shown here is derived from an EMBL/GenBank/DDBJ whole genome shotgun (WGS) entry which is preliminary data.</text>
</comment>
<dbReference type="Gene3D" id="3.30.450.20">
    <property type="entry name" value="PAS domain"/>
    <property type="match status" value="1"/>
</dbReference>
<organism evidence="2 3">
    <name type="scientific">Veronia pacifica</name>
    <dbReference type="NCBI Taxonomy" id="1080227"/>
    <lineage>
        <taxon>Bacteria</taxon>
        <taxon>Pseudomonadati</taxon>
        <taxon>Pseudomonadota</taxon>
        <taxon>Gammaproteobacteria</taxon>
        <taxon>Vibrionales</taxon>
        <taxon>Vibrionaceae</taxon>
        <taxon>Veronia</taxon>
    </lineage>
</organism>
<dbReference type="EMBL" id="LYBM01000025">
    <property type="protein sequence ID" value="ODA32224.1"/>
    <property type="molecule type" value="Genomic_DNA"/>
</dbReference>
<feature type="domain" description="PAS fold" evidence="1">
    <location>
        <begin position="13"/>
        <end position="127"/>
    </location>
</feature>
<dbReference type="OrthoDB" id="9812260at2"/>
<dbReference type="Proteomes" id="UP000094936">
    <property type="component" value="Unassembled WGS sequence"/>
</dbReference>
<protein>
    <submittedName>
        <fullName evidence="2">Diguanylate cyclase</fullName>
    </submittedName>
</protein>
<sequence length="148" mass="17179">MSTEDEFDDMNRMLDILQHIDLGLVVIDQHFDIDIWNGFMVHHTGKMASDVKGQSLFDVFPEIEEMWLREKLHSAFNHKQAVFSVWQDRPYLFKSRNVLPLTGNKKPMFQNVTFRPLVNMRGIVTHVGIMVTNVTTEALLYSRVKGNA</sequence>